<gene>
    <name evidence="2" type="ORF">BJ508DRAFT_411977</name>
</gene>
<dbReference type="EMBL" id="ML119653">
    <property type="protein sequence ID" value="RPA85590.1"/>
    <property type="molecule type" value="Genomic_DNA"/>
</dbReference>
<keyword evidence="1" id="KW-0732">Signal</keyword>
<evidence type="ECO:0000313" key="2">
    <source>
        <dbReference type="EMBL" id="RPA85590.1"/>
    </source>
</evidence>
<accession>A0A3N4IN77</accession>
<dbReference type="Proteomes" id="UP000275078">
    <property type="component" value="Unassembled WGS sequence"/>
</dbReference>
<feature type="chain" id="PRO_5018144626" description="SMB domain-containing protein" evidence="1">
    <location>
        <begin position="19"/>
        <end position="128"/>
    </location>
</feature>
<evidence type="ECO:0000256" key="1">
    <source>
        <dbReference type="SAM" id="SignalP"/>
    </source>
</evidence>
<name>A0A3N4IN77_ASCIM</name>
<protein>
    <recommendedName>
        <fullName evidence="4">SMB domain-containing protein</fullName>
    </recommendedName>
</protein>
<reference evidence="2 3" key="1">
    <citation type="journal article" date="2018" name="Nat. Ecol. Evol.">
        <title>Pezizomycetes genomes reveal the molecular basis of ectomycorrhizal truffle lifestyle.</title>
        <authorList>
            <person name="Murat C."/>
            <person name="Payen T."/>
            <person name="Noel B."/>
            <person name="Kuo A."/>
            <person name="Morin E."/>
            <person name="Chen J."/>
            <person name="Kohler A."/>
            <person name="Krizsan K."/>
            <person name="Balestrini R."/>
            <person name="Da Silva C."/>
            <person name="Montanini B."/>
            <person name="Hainaut M."/>
            <person name="Levati E."/>
            <person name="Barry K.W."/>
            <person name="Belfiori B."/>
            <person name="Cichocki N."/>
            <person name="Clum A."/>
            <person name="Dockter R.B."/>
            <person name="Fauchery L."/>
            <person name="Guy J."/>
            <person name="Iotti M."/>
            <person name="Le Tacon F."/>
            <person name="Lindquist E.A."/>
            <person name="Lipzen A."/>
            <person name="Malagnac F."/>
            <person name="Mello A."/>
            <person name="Molinier V."/>
            <person name="Miyauchi S."/>
            <person name="Poulain J."/>
            <person name="Riccioni C."/>
            <person name="Rubini A."/>
            <person name="Sitrit Y."/>
            <person name="Splivallo R."/>
            <person name="Traeger S."/>
            <person name="Wang M."/>
            <person name="Zifcakova L."/>
            <person name="Wipf D."/>
            <person name="Zambonelli A."/>
            <person name="Paolocci F."/>
            <person name="Nowrousian M."/>
            <person name="Ottonello S."/>
            <person name="Baldrian P."/>
            <person name="Spatafora J.W."/>
            <person name="Henrissat B."/>
            <person name="Nagy L.G."/>
            <person name="Aury J.M."/>
            <person name="Wincker P."/>
            <person name="Grigoriev I.V."/>
            <person name="Bonfante P."/>
            <person name="Martin F.M."/>
        </authorList>
    </citation>
    <scope>NUCLEOTIDE SEQUENCE [LARGE SCALE GENOMIC DNA]</scope>
    <source>
        <strain evidence="2 3">RN42</strain>
    </source>
</reference>
<dbReference type="AlphaFoldDB" id="A0A3N4IN77"/>
<sequence>MRPAILLPIALVFTAIAAITIPNQTPMLPFSDTSRHHIHPPSCGEAITFPGNLAISELPIYISPPIRAPQDTDKEASKDENSLLEKRQLEGYWCCYGCTKDKLEGQCNYVCCQDAFDCCNIMVPEWWG</sequence>
<feature type="signal peptide" evidence="1">
    <location>
        <begin position="1"/>
        <end position="18"/>
    </location>
</feature>
<organism evidence="2 3">
    <name type="scientific">Ascobolus immersus RN42</name>
    <dbReference type="NCBI Taxonomy" id="1160509"/>
    <lineage>
        <taxon>Eukaryota</taxon>
        <taxon>Fungi</taxon>
        <taxon>Dikarya</taxon>
        <taxon>Ascomycota</taxon>
        <taxon>Pezizomycotina</taxon>
        <taxon>Pezizomycetes</taxon>
        <taxon>Pezizales</taxon>
        <taxon>Ascobolaceae</taxon>
        <taxon>Ascobolus</taxon>
    </lineage>
</organism>
<evidence type="ECO:0000313" key="3">
    <source>
        <dbReference type="Proteomes" id="UP000275078"/>
    </source>
</evidence>
<keyword evidence="3" id="KW-1185">Reference proteome</keyword>
<evidence type="ECO:0008006" key="4">
    <source>
        <dbReference type="Google" id="ProtNLM"/>
    </source>
</evidence>
<proteinExistence type="predicted"/>